<name>A0A7W6G4Y4_9SPHN</name>
<reference evidence="8 9" key="1">
    <citation type="submission" date="2020-08" db="EMBL/GenBank/DDBJ databases">
        <title>Genomic Encyclopedia of Type Strains, Phase IV (KMG-IV): sequencing the most valuable type-strain genomes for metagenomic binning, comparative biology and taxonomic classification.</title>
        <authorList>
            <person name="Goeker M."/>
        </authorList>
    </citation>
    <scope>NUCLEOTIDE SEQUENCE [LARGE SCALE GENOMIC DNA]</scope>
    <source>
        <strain evidence="8 9">DSM 27057</strain>
    </source>
</reference>
<dbReference type="PROSITE" id="PS00365">
    <property type="entry name" value="NIR_SIR"/>
    <property type="match status" value="1"/>
</dbReference>
<gene>
    <name evidence="8" type="ORF">GGR38_000640</name>
</gene>
<organism evidence="8 9">
    <name type="scientific">Novosphingobium sediminicola</name>
    <dbReference type="NCBI Taxonomy" id="563162"/>
    <lineage>
        <taxon>Bacteria</taxon>
        <taxon>Pseudomonadati</taxon>
        <taxon>Pseudomonadota</taxon>
        <taxon>Alphaproteobacteria</taxon>
        <taxon>Sphingomonadales</taxon>
        <taxon>Sphingomonadaceae</taxon>
        <taxon>Novosphingobium</taxon>
    </lineage>
</organism>
<dbReference type="Gene3D" id="3.30.413.10">
    <property type="entry name" value="Sulfite Reductase Hemoprotein, domain 1"/>
    <property type="match status" value="2"/>
</dbReference>
<dbReference type="GO" id="GO:0043818">
    <property type="term" value="F:precorrin-3B synthase activity"/>
    <property type="evidence" value="ECO:0007669"/>
    <property type="project" value="UniProtKB-EC"/>
</dbReference>
<dbReference type="PANTHER" id="PTHR32439:SF9">
    <property type="entry name" value="BLR3264 PROTEIN"/>
    <property type="match status" value="1"/>
</dbReference>
<dbReference type="EMBL" id="JACIDX010000002">
    <property type="protein sequence ID" value="MBB3953713.1"/>
    <property type="molecule type" value="Genomic_DNA"/>
</dbReference>
<dbReference type="InterPro" id="IPR005117">
    <property type="entry name" value="NiRdtase/SiRdtase_haem-b_fer"/>
</dbReference>
<evidence type="ECO:0000256" key="5">
    <source>
        <dbReference type="ARBA" id="ARBA00023004"/>
    </source>
</evidence>
<dbReference type="Pfam" id="PF03460">
    <property type="entry name" value="NIR_SIR_ferr"/>
    <property type="match status" value="1"/>
</dbReference>
<dbReference type="RefSeq" id="WP_183622577.1">
    <property type="nucleotide sequence ID" value="NZ_JACIDX010000002.1"/>
</dbReference>
<evidence type="ECO:0000313" key="8">
    <source>
        <dbReference type="EMBL" id="MBB3953713.1"/>
    </source>
</evidence>
<dbReference type="InterPro" id="IPR006066">
    <property type="entry name" value="NO2/SO3_Rdtase_FeS/sirohaem_BS"/>
</dbReference>
<dbReference type="GO" id="GO:0051539">
    <property type="term" value="F:4 iron, 4 sulfur cluster binding"/>
    <property type="evidence" value="ECO:0007669"/>
    <property type="project" value="UniProtKB-KW"/>
</dbReference>
<accession>A0A7W6G4Y4</accession>
<dbReference type="Gene3D" id="3.90.480.10">
    <property type="entry name" value="Sulfite Reductase Hemoprotein,Domain 2"/>
    <property type="match status" value="1"/>
</dbReference>
<evidence type="ECO:0000256" key="4">
    <source>
        <dbReference type="ARBA" id="ARBA00023002"/>
    </source>
</evidence>
<keyword evidence="6" id="KW-0411">Iron-sulfur</keyword>
<evidence type="ECO:0000256" key="2">
    <source>
        <dbReference type="ARBA" id="ARBA00022617"/>
    </source>
</evidence>
<feature type="domain" description="Nitrite/Sulfite reductase ferredoxin-like" evidence="7">
    <location>
        <begin position="16"/>
        <end position="76"/>
    </location>
</feature>
<evidence type="ECO:0000256" key="3">
    <source>
        <dbReference type="ARBA" id="ARBA00022723"/>
    </source>
</evidence>
<dbReference type="SUPFAM" id="SSF56014">
    <property type="entry name" value="Nitrite and sulphite reductase 4Fe-4S domain-like"/>
    <property type="match status" value="1"/>
</dbReference>
<dbReference type="AlphaFoldDB" id="A0A7W6G4Y4"/>
<keyword evidence="5" id="KW-0408">Iron</keyword>
<dbReference type="Proteomes" id="UP000548867">
    <property type="component" value="Unassembled WGS sequence"/>
</dbReference>
<comment type="caution">
    <text evidence="8">The sequence shown here is derived from an EMBL/GenBank/DDBJ whole genome shotgun (WGS) entry which is preliminary data.</text>
</comment>
<keyword evidence="4 8" id="KW-0560">Oxidoreductase</keyword>
<evidence type="ECO:0000259" key="7">
    <source>
        <dbReference type="Pfam" id="PF03460"/>
    </source>
</evidence>
<evidence type="ECO:0000256" key="1">
    <source>
        <dbReference type="ARBA" id="ARBA00022485"/>
    </source>
</evidence>
<protein>
    <submittedName>
        <fullName evidence="8">Precorrin-3B synthase</fullName>
        <ecNumber evidence="8">1.14.13.83</ecNumber>
    </submittedName>
</protein>
<dbReference type="PANTHER" id="PTHR32439">
    <property type="entry name" value="FERREDOXIN--NITRITE REDUCTASE, CHLOROPLASTIC"/>
    <property type="match status" value="1"/>
</dbReference>
<dbReference type="GO" id="GO:0020037">
    <property type="term" value="F:heme binding"/>
    <property type="evidence" value="ECO:0007669"/>
    <property type="project" value="InterPro"/>
</dbReference>
<dbReference type="SUPFAM" id="SSF55124">
    <property type="entry name" value="Nitrite/Sulfite reductase N-terminal domain-like"/>
    <property type="match status" value="1"/>
</dbReference>
<keyword evidence="1" id="KW-0004">4Fe-4S</keyword>
<dbReference type="GO" id="GO:0046872">
    <property type="term" value="F:metal ion binding"/>
    <property type="evidence" value="ECO:0007669"/>
    <property type="project" value="UniProtKB-KW"/>
</dbReference>
<keyword evidence="3" id="KW-0479">Metal-binding</keyword>
<keyword evidence="2" id="KW-0349">Heme</keyword>
<dbReference type="InterPro" id="IPR045854">
    <property type="entry name" value="NO2/SO3_Rdtase_4Fe4S_sf"/>
</dbReference>
<evidence type="ECO:0000256" key="6">
    <source>
        <dbReference type="ARBA" id="ARBA00023014"/>
    </source>
</evidence>
<sequence length="370" mass="39217">MSNFAIKGWCPDAWRPMASGDGLLVRIKPRLGRLSRDQALALCALAQTYGNGMIDITRRANLQIRGVSEANWPSLIVQLIEHGLADPDAGRERARNILIAPDWAEGDDSHRIACDLMARIGELPALPGKVGFVIDAGPAPILSREPGDIRIERGADGGLILRAEGRAFGAPVPFGQEVEALIVLAHWFAKSGARRMALHDSLLPDWAKGSQLPAPMRPTITPGGAAFGVPFGQIEASLLARAATSDLRITPWRVLIFEGTPTANIPGLISDPASPLLRVDACPGARACPQASVETRDLARRLAPVVVGRLHVSGCAKGCARSAPADITLTGRNGRFDLAANARAGAHDQTELPTLTDMDPAMVLAHFGVA</sequence>
<proteinExistence type="predicted"/>
<dbReference type="InterPro" id="IPR036136">
    <property type="entry name" value="Nit/Sulf_reduc_fer-like_dom_sf"/>
</dbReference>
<keyword evidence="9" id="KW-1185">Reference proteome</keyword>
<dbReference type="InterPro" id="IPR051329">
    <property type="entry name" value="NIR_SIR_4Fe-4S"/>
</dbReference>
<dbReference type="EC" id="1.14.13.83" evidence="8"/>
<evidence type="ECO:0000313" key="9">
    <source>
        <dbReference type="Proteomes" id="UP000548867"/>
    </source>
</evidence>